<dbReference type="Proteomes" id="UP000539473">
    <property type="component" value="Unassembled WGS sequence"/>
</dbReference>
<dbReference type="Gene3D" id="3.40.1190.20">
    <property type="match status" value="1"/>
</dbReference>
<dbReference type="InterPro" id="IPR029056">
    <property type="entry name" value="Ribokinase-like"/>
</dbReference>
<comment type="similarity">
    <text evidence="1">Belongs to the carbohydrate kinase PfkB family.</text>
</comment>
<dbReference type="PANTHER" id="PTHR43085">
    <property type="entry name" value="HEXOKINASE FAMILY MEMBER"/>
    <property type="match status" value="1"/>
</dbReference>
<dbReference type="PROSITE" id="PS00583">
    <property type="entry name" value="PFKB_KINASES_1"/>
    <property type="match status" value="1"/>
</dbReference>
<accession>A0A7W8NTA5</accession>
<dbReference type="AlphaFoldDB" id="A0A7W8NTA5"/>
<dbReference type="CDD" id="cd01167">
    <property type="entry name" value="bac_FRK"/>
    <property type="match status" value="1"/>
</dbReference>
<evidence type="ECO:0000256" key="2">
    <source>
        <dbReference type="ARBA" id="ARBA00022679"/>
    </source>
</evidence>
<dbReference type="InterPro" id="IPR011611">
    <property type="entry name" value="PfkB_dom"/>
</dbReference>
<evidence type="ECO:0000313" key="10">
    <source>
        <dbReference type="Proteomes" id="UP000619376"/>
    </source>
</evidence>
<dbReference type="InterPro" id="IPR002173">
    <property type="entry name" value="Carboh/pur_kinase_PfkB_CS"/>
</dbReference>
<evidence type="ECO:0000256" key="4">
    <source>
        <dbReference type="ARBA" id="ARBA00022777"/>
    </source>
</evidence>
<evidence type="ECO:0000256" key="3">
    <source>
        <dbReference type="ARBA" id="ARBA00022741"/>
    </source>
</evidence>
<dbReference type="Proteomes" id="UP000619376">
    <property type="component" value="Unassembled WGS sequence"/>
</dbReference>
<keyword evidence="3" id="KW-0547">Nucleotide-binding</keyword>
<dbReference type="RefSeq" id="WP_184114024.1">
    <property type="nucleotide sequence ID" value="NZ_BNAJ01000009.1"/>
</dbReference>
<evidence type="ECO:0000313" key="7">
    <source>
        <dbReference type="EMBL" id="GHF53494.1"/>
    </source>
</evidence>
<feature type="domain" description="Carbohydrate kinase PfkB" evidence="6">
    <location>
        <begin position="4"/>
        <end position="287"/>
    </location>
</feature>
<keyword evidence="10" id="KW-1185">Reference proteome</keyword>
<evidence type="ECO:0000256" key="5">
    <source>
        <dbReference type="ARBA" id="ARBA00022840"/>
    </source>
</evidence>
<dbReference type="InterPro" id="IPR050306">
    <property type="entry name" value="PfkB_Carbo_kinase"/>
</dbReference>
<reference evidence="7" key="1">
    <citation type="journal article" date="2014" name="Int. J. Syst. Evol. Microbiol.">
        <title>Complete genome of a new Firmicutes species belonging to the dominant human colonic microbiota ('Ruminococcus bicirculans') reveals two chromosomes and a selective capacity to utilize plant glucans.</title>
        <authorList>
            <consortium name="NISC Comparative Sequencing Program"/>
            <person name="Wegmann U."/>
            <person name="Louis P."/>
            <person name="Goesmann A."/>
            <person name="Henrissat B."/>
            <person name="Duncan S.H."/>
            <person name="Flint H.J."/>
        </authorList>
    </citation>
    <scope>NUCLEOTIDE SEQUENCE</scope>
    <source>
        <strain evidence="7">CGMCC 1.18437</strain>
    </source>
</reference>
<name>A0A7W8NTA5_9DEIO</name>
<dbReference type="GO" id="GO:0005524">
    <property type="term" value="F:ATP binding"/>
    <property type="evidence" value="ECO:0007669"/>
    <property type="project" value="UniProtKB-KW"/>
</dbReference>
<protein>
    <submittedName>
        <fullName evidence="8">Fructokinase</fullName>
        <ecNumber evidence="8">2.7.1.4</ecNumber>
    </submittedName>
</protein>
<reference evidence="10" key="2">
    <citation type="journal article" date="2019" name="Int. J. Syst. Evol. Microbiol.">
        <title>The Global Catalogue of Microorganisms (GCM) 10K type strain sequencing project: providing services to taxonomists for standard genome sequencing and annotation.</title>
        <authorList>
            <consortium name="The Broad Institute Genomics Platform"/>
            <consortium name="The Broad Institute Genome Sequencing Center for Infectious Disease"/>
            <person name="Wu L."/>
            <person name="Ma J."/>
        </authorList>
    </citation>
    <scope>NUCLEOTIDE SEQUENCE [LARGE SCALE GENOMIC DNA]</scope>
    <source>
        <strain evidence="10">CGMCC 1.18437</strain>
    </source>
</reference>
<dbReference type="SUPFAM" id="SSF53613">
    <property type="entry name" value="Ribokinase-like"/>
    <property type="match status" value="1"/>
</dbReference>
<evidence type="ECO:0000256" key="1">
    <source>
        <dbReference type="ARBA" id="ARBA00010688"/>
    </source>
</evidence>
<organism evidence="8 9">
    <name type="scientific">Deinococcus metalli</name>
    <dbReference type="NCBI Taxonomy" id="1141878"/>
    <lineage>
        <taxon>Bacteria</taxon>
        <taxon>Thermotogati</taxon>
        <taxon>Deinococcota</taxon>
        <taxon>Deinococci</taxon>
        <taxon>Deinococcales</taxon>
        <taxon>Deinococcaceae</taxon>
        <taxon>Deinococcus</taxon>
    </lineage>
</organism>
<keyword evidence="5" id="KW-0067">ATP-binding</keyword>
<dbReference type="PANTHER" id="PTHR43085:SF1">
    <property type="entry name" value="PSEUDOURIDINE KINASE-RELATED"/>
    <property type="match status" value="1"/>
</dbReference>
<sequence>MSRVLAFGGALMDFVPAGDGWRARPGGSAWNVALGLAALGEGVAFAGSLGSDPFAERLGTLGEAAGLDLTFAPRVDAPTALSVVHRGVGGQPDRYAFYAQGGADSAFTGVAAGAWAGAHAAYFGGVTLLREPAAPAFLACAQDAARRGLTVLYDPNFRPAYAEEGRRALWAYLPHTTHLKVSHEDVLGLLPGRSVEDGVAELRRAQPGLHVLLTLGEAGARLFTPQGEWVHPGYAVTVADTVGAGDACAAGWLRGTVAGPHASPAHVLAFALACGALACTRPGAHAPTLDEVQQFMDSQT</sequence>
<comment type="caution">
    <text evidence="8">The sequence shown here is derived from an EMBL/GenBank/DDBJ whole genome shotgun (WGS) entry which is preliminary data.</text>
</comment>
<evidence type="ECO:0000313" key="9">
    <source>
        <dbReference type="Proteomes" id="UP000539473"/>
    </source>
</evidence>
<dbReference type="EMBL" id="JACHFK010000010">
    <property type="protein sequence ID" value="MBB5377977.1"/>
    <property type="molecule type" value="Genomic_DNA"/>
</dbReference>
<proteinExistence type="inferred from homology"/>
<dbReference type="Pfam" id="PF00294">
    <property type="entry name" value="PfkB"/>
    <property type="match status" value="1"/>
</dbReference>
<keyword evidence="4 8" id="KW-0418">Kinase</keyword>
<evidence type="ECO:0000313" key="8">
    <source>
        <dbReference type="EMBL" id="MBB5377977.1"/>
    </source>
</evidence>
<keyword evidence="2 8" id="KW-0808">Transferase</keyword>
<dbReference type="EMBL" id="BNAJ01000009">
    <property type="protein sequence ID" value="GHF53494.1"/>
    <property type="molecule type" value="Genomic_DNA"/>
</dbReference>
<reference evidence="8 9" key="3">
    <citation type="submission" date="2020-08" db="EMBL/GenBank/DDBJ databases">
        <title>Genomic Encyclopedia of Type Strains, Phase IV (KMG-IV): sequencing the most valuable type-strain genomes for metagenomic binning, comparative biology and taxonomic classification.</title>
        <authorList>
            <person name="Goeker M."/>
        </authorList>
    </citation>
    <scope>NUCLEOTIDE SEQUENCE [LARGE SCALE GENOMIC DNA]</scope>
    <source>
        <strain evidence="8 9">DSM 27521</strain>
    </source>
</reference>
<dbReference type="EC" id="2.7.1.4" evidence="8"/>
<reference evidence="7" key="4">
    <citation type="submission" date="2024-05" db="EMBL/GenBank/DDBJ databases">
        <authorList>
            <person name="Sun Q."/>
            <person name="Zhou Y."/>
        </authorList>
    </citation>
    <scope>NUCLEOTIDE SEQUENCE</scope>
    <source>
        <strain evidence="7">CGMCC 1.18437</strain>
    </source>
</reference>
<gene>
    <name evidence="7" type="ORF">GCM10017781_32130</name>
    <name evidence="8" type="ORF">HNQ07_003478</name>
</gene>
<evidence type="ECO:0000259" key="6">
    <source>
        <dbReference type="Pfam" id="PF00294"/>
    </source>
</evidence>
<dbReference type="GO" id="GO:0008865">
    <property type="term" value="F:fructokinase activity"/>
    <property type="evidence" value="ECO:0007669"/>
    <property type="project" value="UniProtKB-EC"/>
</dbReference>